<keyword evidence="1" id="KW-0472">Membrane</keyword>
<feature type="transmembrane region" description="Helical" evidence="1">
    <location>
        <begin position="26"/>
        <end position="45"/>
    </location>
</feature>
<dbReference type="AlphaFoldDB" id="A0A4Q0NVH4"/>
<comment type="caution">
    <text evidence="2">The sequence shown here is derived from an EMBL/GenBank/DDBJ whole genome shotgun (WGS) entry which is preliminary data.</text>
</comment>
<reference evidence="2 3" key="1">
    <citation type="submission" date="2018-07" db="EMBL/GenBank/DDBJ databases">
        <title>Leeuwenhoekiella genomics.</title>
        <authorList>
            <person name="Tahon G."/>
            <person name="Willems A."/>
        </authorList>
    </citation>
    <scope>NUCLEOTIDE SEQUENCE [LARGE SCALE GENOMIC DNA]</scope>
    <source>
        <strain evidence="2 3">R-50232</strain>
    </source>
</reference>
<gene>
    <name evidence="2" type="ORF">DSM04_104352</name>
</gene>
<protein>
    <submittedName>
        <fullName evidence="2">Uncharacterized protein</fullName>
    </submittedName>
</protein>
<evidence type="ECO:0000313" key="3">
    <source>
        <dbReference type="Proteomes" id="UP000289821"/>
    </source>
</evidence>
<dbReference type="EMBL" id="QOVI01000004">
    <property type="protein sequence ID" value="RXG14244.1"/>
    <property type="molecule type" value="Genomic_DNA"/>
</dbReference>
<proteinExistence type="predicted"/>
<keyword evidence="1" id="KW-0812">Transmembrane</keyword>
<organism evidence="2 3">
    <name type="scientific">Leeuwenhoekiella aestuarii</name>
    <dbReference type="NCBI Taxonomy" id="2249426"/>
    <lineage>
        <taxon>Bacteria</taxon>
        <taxon>Pseudomonadati</taxon>
        <taxon>Bacteroidota</taxon>
        <taxon>Flavobacteriia</taxon>
        <taxon>Flavobacteriales</taxon>
        <taxon>Flavobacteriaceae</taxon>
        <taxon>Leeuwenhoekiella</taxon>
    </lineage>
</organism>
<evidence type="ECO:0000313" key="2">
    <source>
        <dbReference type="EMBL" id="RXG14244.1"/>
    </source>
</evidence>
<name>A0A4Q0NVH4_9FLAO</name>
<sequence>MIEVGAVFTILTAISAFVISKGDESRSLIFLSFMIMAGGIIYMFVRTQRASDKNTKD</sequence>
<evidence type="ECO:0000256" key="1">
    <source>
        <dbReference type="SAM" id="Phobius"/>
    </source>
</evidence>
<keyword evidence="1" id="KW-1133">Transmembrane helix</keyword>
<dbReference type="Proteomes" id="UP000289821">
    <property type="component" value="Unassembled WGS sequence"/>
</dbReference>
<accession>A0A4Q0NVH4</accession>
<keyword evidence="3" id="KW-1185">Reference proteome</keyword>